<evidence type="ECO:0000313" key="1">
    <source>
        <dbReference type="EMBL" id="AXH50937.1"/>
    </source>
</evidence>
<protein>
    <submittedName>
        <fullName evidence="1">Uncharacterized protein</fullName>
    </submittedName>
</protein>
<dbReference type="Proteomes" id="UP000260583">
    <property type="component" value="Segment"/>
</dbReference>
<proteinExistence type="predicted"/>
<accession>A0A345L6N5</accession>
<gene>
    <name evidence="1" type="ORF">CPT_Scapp_008</name>
</gene>
<dbReference type="EMBL" id="MH553517">
    <property type="protein sequence ID" value="AXH50937.1"/>
    <property type="molecule type" value="Genomic_DNA"/>
</dbReference>
<keyword evidence="2" id="KW-1185">Reference proteome</keyword>
<reference evidence="2" key="1">
    <citation type="submission" date="2018-06" db="EMBL/GenBank/DDBJ databases">
        <title>Complete genome of Serratia marcescens Siphophage Scapp.</title>
        <authorList>
            <person name="Koehler B.T."/>
            <person name="Bonasera R."/>
            <person name="Liu M."/>
            <person name="Kongari R."/>
        </authorList>
    </citation>
    <scope>NUCLEOTIDE SEQUENCE [LARGE SCALE GENOMIC DNA]</scope>
</reference>
<name>A0A345L6N5_9CAUD</name>
<evidence type="ECO:0000313" key="2">
    <source>
        <dbReference type="Proteomes" id="UP000260583"/>
    </source>
</evidence>
<sequence length="115" mass="13235">MASRICSSGVLLCRRPDDNVRFTARNPSPVLPREDDPMKPKFRYARPAQVSSGMVVSVPYESVAGQVYRTSRRKNFTVFYVRFHHENFLIRSRVHVRNDERVLARVPSAHAESGF</sequence>
<organism evidence="1 2">
    <name type="scientific">Serratia phage Scapp</name>
    <dbReference type="NCBI Taxonomy" id="2282409"/>
    <lineage>
        <taxon>Viruses</taxon>
        <taxon>Duplodnaviria</taxon>
        <taxon>Heunggongvirae</taxon>
        <taxon>Uroviricota</taxon>
        <taxon>Caudoviricetes</taxon>
        <taxon>Scappvirus</taxon>
        <taxon>Scappvirus scapp</taxon>
    </lineage>
</organism>